<evidence type="ECO:0000313" key="7">
    <source>
        <dbReference type="Proteomes" id="UP000381093"/>
    </source>
</evidence>
<dbReference type="Pfam" id="PF04279">
    <property type="entry name" value="IspA"/>
    <property type="match status" value="1"/>
</dbReference>
<feature type="transmembrane region" description="Helical" evidence="5">
    <location>
        <begin position="171"/>
        <end position="191"/>
    </location>
</feature>
<evidence type="ECO:0000256" key="2">
    <source>
        <dbReference type="ARBA" id="ARBA00022692"/>
    </source>
</evidence>
<name>A0A5E7FXY9_PSEFL</name>
<feature type="transmembrane region" description="Helical" evidence="5">
    <location>
        <begin position="241"/>
        <end position="259"/>
    </location>
</feature>
<evidence type="ECO:0000256" key="1">
    <source>
        <dbReference type="ARBA" id="ARBA00022475"/>
    </source>
</evidence>
<dbReference type="NCBIfam" id="TIGR00997">
    <property type="entry name" value="ispZ"/>
    <property type="match status" value="1"/>
</dbReference>
<comment type="similarity">
    <text evidence="5">Belongs to the YciB family.</text>
</comment>
<keyword evidence="4 5" id="KW-0472">Membrane</keyword>
<feature type="transmembrane region" description="Helical" evidence="5">
    <location>
        <begin position="113"/>
        <end position="131"/>
    </location>
</feature>
<evidence type="ECO:0000256" key="4">
    <source>
        <dbReference type="ARBA" id="ARBA00023136"/>
    </source>
</evidence>
<evidence type="ECO:0000256" key="3">
    <source>
        <dbReference type="ARBA" id="ARBA00022989"/>
    </source>
</evidence>
<dbReference type="EMBL" id="CABVHW010000051">
    <property type="protein sequence ID" value="VVO44236.1"/>
    <property type="molecule type" value="Genomic_DNA"/>
</dbReference>
<dbReference type="PANTHER" id="PTHR36917:SF1">
    <property type="entry name" value="INNER MEMBRANE-SPANNING PROTEIN YCIB"/>
    <property type="match status" value="1"/>
</dbReference>
<comment type="function">
    <text evidence="5">Plays a role in cell envelope biogenesis, maintenance of cell envelope integrity and membrane homeostasis.</text>
</comment>
<accession>A0A5E7FXY9</accession>
<evidence type="ECO:0000256" key="5">
    <source>
        <dbReference type="HAMAP-Rule" id="MF_00189"/>
    </source>
</evidence>
<dbReference type="HAMAP" id="MF_00189">
    <property type="entry name" value="YciB"/>
    <property type="match status" value="1"/>
</dbReference>
<dbReference type="GO" id="GO:0005886">
    <property type="term" value="C:plasma membrane"/>
    <property type="evidence" value="ECO:0007669"/>
    <property type="project" value="UniProtKB-SubCell"/>
</dbReference>
<protein>
    <recommendedName>
        <fullName evidence="5">Inner membrane-spanning protein YciB</fullName>
    </recommendedName>
</protein>
<feature type="transmembrane region" description="Helical" evidence="5">
    <location>
        <begin position="143"/>
        <end position="159"/>
    </location>
</feature>
<dbReference type="NCBIfam" id="NF001327">
    <property type="entry name" value="PRK00259.1-5"/>
    <property type="match status" value="1"/>
</dbReference>
<keyword evidence="3 5" id="KW-1133">Transmembrane helix</keyword>
<keyword evidence="1 5" id="KW-1003">Cell membrane</keyword>
<dbReference type="InterPro" id="IPR006008">
    <property type="entry name" value="YciB"/>
</dbReference>
<organism evidence="6 7">
    <name type="scientific">Pseudomonas fluorescens</name>
    <dbReference type="NCBI Taxonomy" id="294"/>
    <lineage>
        <taxon>Bacteria</taxon>
        <taxon>Pseudomonadati</taxon>
        <taxon>Pseudomonadota</taxon>
        <taxon>Gammaproteobacteria</taxon>
        <taxon>Pseudomonadales</taxon>
        <taxon>Pseudomonadaceae</taxon>
        <taxon>Pseudomonas</taxon>
    </lineage>
</organism>
<gene>
    <name evidence="5 6" type="primary">yciB</name>
    <name evidence="6" type="ORF">PS710_06372</name>
</gene>
<feature type="transmembrane region" description="Helical" evidence="5">
    <location>
        <begin position="71"/>
        <end position="93"/>
    </location>
</feature>
<sequence length="275" mass="30836">MGLGKAFEGIVIGQGQDSHAFLERSRNQNRRRQGAIGGRAVAVQINIHGDVLPQISWRYRAPICLLLCRHILLLAATVKQFIDFIPLLLFFIVFKIDPRVVDIAGHQLTVGGIYSATAMLIVSSLVVYGALFIKQRKLEKSQWLTLIACLVFGSLTLAFHSETFLKWKAPVVNWLFALAFIGSHFVGDQLLIKRIMGHALTLPEPVWTRLNIAWIGFFLFCGAANLFVAFTFQSYWVDFKVFGSLGMTLLFLVAQGIYLSRHLHDADTTTPKTED</sequence>
<evidence type="ECO:0000313" key="6">
    <source>
        <dbReference type="EMBL" id="VVO44236.1"/>
    </source>
</evidence>
<keyword evidence="2 5" id="KW-0812">Transmembrane</keyword>
<dbReference type="NCBIfam" id="NF001325">
    <property type="entry name" value="PRK00259.1-3"/>
    <property type="match status" value="1"/>
</dbReference>
<keyword evidence="5" id="KW-0997">Cell inner membrane</keyword>
<dbReference type="Proteomes" id="UP000381093">
    <property type="component" value="Unassembled WGS sequence"/>
</dbReference>
<dbReference type="PANTHER" id="PTHR36917">
    <property type="entry name" value="INTRACELLULAR SEPTATION PROTEIN A-RELATED"/>
    <property type="match status" value="1"/>
</dbReference>
<comment type="subcellular location">
    <subcellularLocation>
        <location evidence="5">Cell inner membrane</location>
        <topology evidence="5">Multi-pass membrane protein</topology>
    </subcellularLocation>
</comment>
<feature type="transmembrane region" description="Helical" evidence="5">
    <location>
        <begin position="212"/>
        <end position="235"/>
    </location>
</feature>
<reference evidence="6 7" key="1">
    <citation type="submission" date="2019-09" db="EMBL/GenBank/DDBJ databases">
        <authorList>
            <person name="Chandra G."/>
            <person name="Truman W A."/>
        </authorList>
    </citation>
    <scope>NUCLEOTIDE SEQUENCE [LARGE SCALE GENOMIC DNA]</scope>
    <source>
        <strain evidence="6">PS710</strain>
    </source>
</reference>
<dbReference type="AlphaFoldDB" id="A0A5E7FXY9"/>
<proteinExistence type="inferred from homology"/>